<dbReference type="InterPro" id="IPR006149">
    <property type="entry name" value="EB_dom"/>
</dbReference>
<dbReference type="Pfam" id="PF01683">
    <property type="entry name" value="EB"/>
    <property type="match status" value="1"/>
</dbReference>
<name>A0A7R9PL94_TIMGE</name>
<dbReference type="EMBL" id="OE840922">
    <property type="protein sequence ID" value="CAD7593256.1"/>
    <property type="molecule type" value="Genomic_DNA"/>
</dbReference>
<accession>A0A7R9PL94</accession>
<evidence type="ECO:0000313" key="2">
    <source>
        <dbReference type="EMBL" id="CAD7593256.1"/>
    </source>
</evidence>
<sequence>MAQYKAGWDQDAIGFRHVWDSPAKGYSHIPRGDLPPLCEFCDAPLSVYHILVERRRYDPIRLALDFKAAKIQEACSYDKDCVTDLTFCKDQKTCMCKPGYEPLASKDGCQATEGAQCDTDSDCSGLGNLANSECKQNLCKCRDTFVPSSNKSLCLAIPMTIQEPCEETLQCTESFGYTSFCDQSQHVCSCTANNHFANGKCVVSVNIDSLRHHRWETPSSQPKLPQRTRQLDLEDQHDPYFYHLRQSATLRGACEENIQCLLYDANNQTMLECVNSVCACKEGYKEENNSCARAVGFDSCSEQSAVHQGRGDPPPVFDLYDAPLKCVPHFGGVSQLYHPNSY</sequence>
<reference evidence="2" key="1">
    <citation type="submission" date="2020-11" db="EMBL/GenBank/DDBJ databases">
        <authorList>
            <person name="Tran Van P."/>
        </authorList>
    </citation>
    <scope>NUCLEOTIDE SEQUENCE</scope>
</reference>
<gene>
    <name evidence="2" type="ORF">TGEB3V08_LOCUS5256</name>
</gene>
<dbReference type="AlphaFoldDB" id="A0A7R9PL94"/>
<dbReference type="PANTHER" id="PTHR39069:SF8">
    <property type="entry name" value="FI17111P1"/>
    <property type="match status" value="1"/>
</dbReference>
<protein>
    <recommendedName>
        <fullName evidence="1">EB domain-containing protein</fullName>
    </recommendedName>
</protein>
<organism evidence="2">
    <name type="scientific">Timema genevievae</name>
    <name type="common">Walking stick</name>
    <dbReference type="NCBI Taxonomy" id="629358"/>
    <lineage>
        <taxon>Eukaryota</taxon>
        <taxon>Metazoa</taxon>
        <taxon>Ecdysozoa</taxon>
        <taxon>Arthropoda</taxon>
        <taxon>Hexapoda</taxon>
        <taxon>Insecta</taxon>
        <taxon>Pterygota</taxon>
        <taxon>Neoptera</taxon>
        <taxon>Polyneoptera</taxon>
        <taxon>Phasmatodea</taxon>
        <taxon>Timematodea</taxon>
        <taxon>Timematoidea</taxon>
        <taxon>Timematidae</taxon>
        <taxon>Timema</taxon>
    </lineage>
</organism>
<proteinExistence type="predicted"/>
<evidence type="ECO:0000259" key="1">
    <source>
        <dbReference type="Pfam" id="PF01683"/>
    </source>
</evidence>
<feature type="domain" description="EB" evidence="1">
    <location>
        <begin position="246"/>
        <end position="291"/>
    </location>
</feature>
<dbReference type="PANTHER" id="PTHR39069">
    <property type="entry name" value="ECDYSONE-INDUCIBLE GENE E1, ISOFORM A"/>
    <property type="match status" value="1"/>
</dbReference>